<organism evidence="15 16">
    <name type="scientific">Stereocaulon virgatum</name>
    <dbReference type="NCBI Taxonomy" id="373712"/>
    <lineage>
        <taxon>Eukaryota</taxon>
        <taxon>Fungi</taxon>
        <taxon>Dikarya</taxon>
        <taxon>Ascomycota</taxon>
        <taxon>Pezizomycotina</taxon>
        <taxon>Lecanoromycetes</taxon>
        <taxon>OSLEUM clade</taxon>
        <taxon>Lecanoromycetidae</taxon>
        <taxon>Lecanorales</taxon>
        <taxon>Lecanorineae</taxon>
        <taxon>Stereocaulaceae</taxon>
        <taxon>Stereocaulon</taxon>
    </lineage>
</organism>
<dbReference type="PANTHER" id="PTHR12246">
    <property type="entry name" value="PALMITOYLTRANSFERASE ZDHHC16"/>
    <property type="match status" value="1"/>
</dbReference>
<dbReference type="EC" id="2.3.1.225" evidence="11"/>
<evidence type="ECO:0000259" key="14">
    <source>
        <dbReference type="Pfam" id="PF01529"/>
    </source>
</evidence>
<keyword evidence="4 11" id="KW-0256">Endoplasmic reticulum</keyword>
<reference evidence="15 16" key="1">
    <citation type="submission" date="2024-09" db="EMBL/GenBank/DDBJ databases">
        <title>Rethinking Asexuality: The Enigmatic Case of Functional Sexual Genes in Lepraria (Stereocaulaceae).</title>
        <authorList>
            <person name="Doellman M."/>
            <person name="Sun Y."/>
            <person name="Barcenas-Pena A."/>
            <person name="Lumbsch H.T."/>
            <person name="Grewe F."/>
        </authorList>
    </citation>
    <scope>NUCLEOTIDE SEQUENCE [LARGE SCALE GENOMIC DNA]</scope>
    <source>
        <strain evidence="15 16">Mercado 3170</strain>
    </source>
</reference>
<evidence type="ECO:0000256" key="2">
    <source>
        <dbReference type="ARBA" id="ARBA00022679"/>
    </source>
</evidence>
<feature type="transmembrane region" description="Helical" evidence="11 12">
    <location>
        <begin position="134"/>
        <end position="153"/>
    </location>
</feature>
<comment type="catalytic activity">
    <reaction evidence="10 11 12">
        <text>L-cysteinyl-[protein] + hexadecanoyl-CoA = S-hexadecanoyl-L-cysteinyl-[protein] + CoA</text>
        <dbReference type="Rhea" id="RHEA:36683"/>
        <dbReference type="Rhea" id="RHEA-COMP:10131"/>
        <dbReference type="Rhea" id="RHEA-COMP:11032"/>
        <dbReference type="ChEBI" id="CHEBI:29950"/>
        <dbReference type="ChEBI" id="CHEBI:57287"/>
        <dbReference type="ChEBI" id="CHEBI:57379"/>
        <dbReference type="ChEBI" id="CHEBI:74151"/>
        <dbReference type="EC" id="2.3.1.225"/>
    </reaction>
</comment>
<dbReference type="PROSITE" id="PS50216">
    <property type="entry name" value="DHHC"/>
    <property type="match status" value="1"/>
</dbReference>
<keyword evidence="5 11" id="KW-1133">Transmembrane helix</keyword>
<evidence type="ECO:0000256" key="9">
    <source>
        <dbReference type="ARBA" id="ARBA00023315"/>
    </source>
</evidence>
<accession>A0ABR4A6M4</accession>
<evidence type="ECO:0000313" key="15">
    <source>
        <dbReference type="EMBL" id="KAL2041557.1"/>
    </source>
</evidence>
<feature type="region of interest" description="Disordered" evidence="13">
    <location>
        <begin position="286"/>
        <end position="324"/>
    </location>
</feature>
<protein>
    <recommendedName>
        <fullName evidence="11">Palmitoyltransferase PFA4</fullName>
        <ecNumber evidence="11">2.3.1.225</ecNumber>
    </recommendedName>
    <alternativeName>
        <fullName evidence="11">Protein S-acyltransferase</fullName>
        <shortName evidence="11">PAT</shortName>
    </alternativeName>
    <alternativeName>
        <fullName evidence="11">Protein fatty acyltransferase 4</fullName>
    </alternativeName>
</protein>
<gene>
    <name evidence="11" type="primary">PFA4</name>
    <name evidence="15" type="ORF">N7G274_005939</name>
</gene>
<keyword evidence="6 11" id="KW-0472">Membrane</keyword>
<comment type="caution">
    <text evidence="11">Lacks conserved residue(s) required for the propagation of feature annotation.</text>
</comment>
<keyword evidence="8 11" id="KW-0449">Lipoprotein</keyword>
<evidence type="ECO:0000256" key="12">
    <source>
        <dbReference type="RuleBase" id="RU079119"/>
    </source>
</evidence>
<evidence type="ECO:0000256" key="5">
    <source>
        <dbReference type="ARBA" id="ARBA00022989"/>
    </source>
</evidence>
<feature type="transmembrane region" description="Helical" evidence="11 12">
    <location>
        <begin position="173"/>
        <end position="195"/>
    </location>
</feature>
<evidence type="ECO:0000256" key="4">
    <source>
        <dbReference type="ARBA" id="ARBA00022824"/>
    </source>
</evidence>
<dbReference type="InterPro" id="IPR033682">
    <property type="entry name" value="PFA4"/>
</dbReference>
<keyword evidence="7 11" id="KW-0564">Palmitate</keyword>
<evidence type="ECO:0000256" key="13">
    <source>
        <dbReference type="SAM" id="MobiDB-lite"/>
    </source>
</evidence>
<feature type="active site" description="S-palmitoyl cysteine intermediate" evidence="11">
    <location>
        <position position="116"/>
    </location>
</feature>
<feature type="domain" description="Palmitoyltransferase DHHC" evidence="14">
    <location>
        <begin position="84"/>
        <end position="212"/>
    </location>
</feature>
<comment type="function">
    <text evidence="11">Mediates the reversible addition of palmitate to target proteins, thereby regulating their membrane association and biological function.</text>
</comment>
<name>A0ABR4A6M4_9LECA</name>
<evidence type="ECO:0000256" key="6">
    <source>
        <dbReference type="ARBA" id="ARBA00023136"/>
    </source>
</evidence>
<evidence type="ECO:0000256" key="3">
    <source>
        <dbReference type="ARBA" id="ARBA00022692"/>
    </source>
</evidence>
<keyword evidence="9 11" id="KW-0012">Acyltransferase</keyword>
<feature type="region of interest" description="Disordered" evidence="13">
    <location>
        <begin position="350"/>
        <end position="382"/>
    </location>
</feature>
<dbReference type="InterPro" id="IPR001594">
    <property type="entry name" value="Palmitoyltrfase_DHHC"/>
</dbReference>
<keyword evidence="3 11" id="KW-0812">Transmembrane</keyword>
<keyword evidence="16" id="KW-1185">Reference proteome</keyword>
<sequence>MTLDRLAFAGVVTLIAFLAYGSQFLFRFMQPYELEPSQLVIFNSLVICIWITYGRACFTNAGFVSSEWNTNASVSSDAEVRWKKPRWCRKCEAFKPPRAHHCKICQRCIPKMDHHCPWIINCVSHRTFPHFFRFLLYSVASTAYLQYFIYVRAALVWEERNLPSYLGPSPAQMIFLFVFIVVNSVTLFLLAILLARNIWCLGANVTTIEGWEIERHNTLVYRSRKHGGYLEGPGGAKLRIKKQEFPYDIGIFQNIRQGMAGTPLLWLWPFAATPLNNSGLDFETNGFEDPSLSWPPPDPDRMLGPQDRNLFQHPFTHDKDSTTNQERLDAFHRRQENDLRRFDCEPASRSVRRRFQKDNNSHNSHNDHSVTKLEGWRNSDGDRLNDFGVDEDTEFRGEDDLPLAELLRRRQSKLWLQSQ</sequence>
<comment type="domain">
    <text evidence="11 12">The DHHC domain is required for palmitoyltransferase activity.</text>
</comment>
<dbReference type="EMBL" id="JBEFKJ010000017">
    <property type="protein sequence ID" value="KAL2041557.1"/>
    <property type="molecule type" value="Genomic_DNA"/>
</dbReference>
<evidence type="ECO:0000256" key="10">
    <source>
        <dbReference type="ARBA" id="ARBA00048048"/>
    </source>
</evidence>
<evidence type="ECO:0000256" key="8">
    <source>
        <dbReference type="ARBA" id="ARBA00023288"/>
    </source>
</evidence>
<feature type="compositionally biased region" description="Basic and acidic residues" evidence="13">
    <location>
        <begin position="356"/>
        <end position="382"/>
    </location>
</feature>
<dbReference type="HAMAP" id="MF_03199">
    <property type="entry name" value="DHHC_PAT_PFA4"/>
    <property type="match status" value="1"/>
</dbReference>
<dbReference type="Pfam" id="PF01529">
    <property type="entry name" value="DHHC"/>
    <property type="match status" value="1"/>
</dbReference>
<feature type="transmembrane region" description="Helical" evidence="11 12">
    <location>
        <begin position="37"/>
        <end position="58"/>
    </location>
</feature>
<comment type="similarity">
    <text evidence="11">Belongs to the DHHC palmitoyltransferase family. PFA4 subfamily.</text>
</comment>
<dbReference type="Proteomes" id="UP001590950">
    <property type="component" value="Unassembled WGS sequence"/>
</dbReference>
<feature type="compositionally biased region" description="Basic and acidic residues" evidence="13">
    <location>
        <begin position="315"/>
        <end position="324"/>
    </location>
</feature>
<comment type="subcellular location">
    <subcellularLocation>
        <location evidence="11">Endoplasmic reticulum membrane</location>
        <topology evidence="11">Multi-pass membrane protein</topology>
    </subcellularLocation>
    <subcellularLocation>
        <location evidence="1">Membrane</location>
        <topology evidence="1">Multi-pass membrane protein</topology>
    </subcellularLocation>
</comment>
<dbReference type="InterPro" id="IPR039859">
    <property type="entry name" value="PFA4/ZDH16/20/ERF2-like"/>
</dbReference>
<comment type="caution">
    <text evidence="15">The sequence shown here is derived from an EMBL/GenBank/DDBJ whole genome shotgun (WGS) entry which is preliminary data.</text>
</comment>
<evidence type="ECO:0000256" key="11">
    <source>
        <dbReference type="HAMAP-Rule" id="MF_03199"/>
    </source>
</evidence>
<keyword evidence="2 11" id="KW-0808">Transferase</keyword>
<proteinExistence type="inferred from homology"/>
<evidence type="ECO:0000256" key="1">
    <source>
        <dbReference type="ARBA" id="ARBA00004141"/>
    </source>
</evidence>
<evidence type="ECO:0000313" key="16">
    <source>
        <dbReference type="Proteomes" id="UP001590950"/>
    </source>
</evidence>
<evidence type="ECO:0000256" key="7">
    <source>
        <dbReference type="ARBA" id="ARBA00023139"/>
    </source>
</evidence>